<keyword evidence="4" id="KW-0067">ATP-binding</keyword>
<dbReference type="AlphaFoldDB" id="A0A914V740"/>
<comment type="subcellular location">
    <subcellularLocation>
        <location evidence="1">Cytoplasm</location>
    </subcellularLocation>
</comment>
<keyword evidence="7" id="KW-1185">Reference proteome</keyword>
<feature type="region of interest" description="Disordered" evidence="6">
    <location>
        <begin position="249"/>
        <end position="287"/>
    </location>
</feature>
<dbReference type="Proteomes" id="UP000887566">
    <property type="component" value="Unplaced"/>
</dbReference>
<evidence type="ECO:0000256" key="3">
    <source>
        <dbReference type="ARBA" id="ARBA00022741"/>
    </source>
</evidence>
<dbReference type="GO" id="GO:0051231">
    <property type="term" value="P:spindle elongation"/>
    <property type="evidence" value="ECO:0007669"/>
    <property type="project" value="TreeGrafter"/>
</dbReference>
<evidence type="ECO:0000256" key="5">
    <source>
        <dbReference type="ARBA" id="ARBA00023054"/>
    </source>
</evidence>
<reference evidence="8" key="1">
    <citation type="submission" date="2022-11" db="UniProtKB">
        <authorList>
            <consortium name="WormBaseParasite"/>
        </authorList>
    </citation>
    <scope>IDENTIFICATION</scope>
</reference>
<evidence type="ECO:0000256" key="6">
    <source>
        <dbReference type="SAM" id="MobiDB-lite"/>
    </source>
</evidence>
<evidence type="ECO:0000313" key="7">
    <source>
        <dbReference type="Proteomes" id="UP000887566"/>
    </source>
</evidence>
<evidence type="ECO:0000256" key="1">
    <source>
        <dbReference type="ARBA" id="ARBA00004496"/>
    </source>
</evidence>
<evidence type="ECO:0000313" key="8">
    <source>
        <dbReference type="WBParaSite" id="PSAMB.scaffold15902size1453.g36707.t1"/>
    </source>
</evidence>
<keyword evidence="5" id="KW-0175">Coiled coil</keyword>
<evidence type="ECO:0000256" key="2">
    <source>
        <dbReference type="ARBA" id="ARBA00022490"/>
    </source>
</evidence>
<dbReference type="GO" id="GO:0005524">
    <property type="term" value="F:ATP binding"/>
    <property type="evidence" value="ECO:0007669"/>
    <property type="project" value="UniProtKB-KW"/>
</dbReference>
<dbReference type="InterPro" id="IPR027640">
    <property type="entry name" value="Kinesin-like_fam"/>
</dbReference>
<accession>A0A914V740</accession>
<name>A0A914V740_9BILA</name>
<evidence type="ECO:0000256" key="4">
    <source>
        <dbReference type="ARBA" id="ARBA00022840"/>
    </source>
</evidence>
<dbReference type="PANTHER" id="PTHR47969:SF15">
    <property type="entry name" value="CHROMOSOME-ASSOCIATED KINESIN KIF4A-RELATED"/>
    <property type="match status" value="1"/>
</dbReference>
<dbReference type="GO" id="GO:0005875">
    <property type="term" value="C:microtubule associated complex"/>
    <property type="evidence" value="ECO:0007669"/>
    <property type="project" value="TreeGrafter"/>
</dbReference>
<dbReference type="GO" id="GO:0003777">
    <property type="term" value="F:microtubule motor activity"/>
    <property type="evidence" value="ECO:0007669"/>
    <property type="project" value="InterPro"/>
</dbReference>
<dbReference type="GO" id="GO:0005737">
    <property type="term" value="C:cytoplasm"/>
    <property type="evidence" value="ECO:0007669"/>
    <property type="project" value="UniProtKB-SubCell"/>
</dbReference>
<dbReference type="GO" id="GO:0007018">
    <property type="term" value="P:microtubule-based movement"/>
    <property type="evidence" value="ECO:0007669"/>
    <property type="project" value="InterPro"/>
</dbReference>
<organism evidence="7 8">
    <name type="scientific">Plectus sambesii</name>
    <dbReference type="NCBI Taxonomy" id="2011161"/>
    <lineage>
        <taxon>Eukaryota</taxon>
        <taxon>Metazoa</taxon>
        <taxon>Ecdysozoa</taxon>
        <taxon>Nematoda</taxon>
        <taxon>Chromadorea</taxon>
        <taxon>Plectida</taxon>
        <taxon>Plectina</taxon>
        <taxon>Plectoidea</taxon>
        <taxon>Plectidae</taxon>
        <taxon>Plectus</taxon>
    </lineage>
</organism>
<feature type="region of interest" description="Disordered" evidence="6">
    <location>
        <begin position="132"/>
        <end position="157"/>
    </location>
</feature>
<keyword evidence="2" id="KW-0963">Cytoplasm</keyword>
<protein>
    <submittedName>
        <fullName evidence="8">Uncharacterized protein</fullName>
    </submittedName>
</protein>
<feature type="compositionally biased region" description="Basic and acidic residues" evidence="6">
    <location>
        <begin position="249"/>
        <end position="280"/>
    </location>
</feature>
<dbReference type="WBParaSite" id="PSAMB.scaffold15902size1453.g36707.t1">
    <property type="protein sequence ID" value="PSAMB.scaffold15902size1453.g36707.t1"/>
    <property type="gene ID" value="PSAMB.scaffold15902size1453.g36707"/>
</dbReference>
<feature type="compositionally biased region" description="Basic and acidic residues" evidence="6">
    <location>
        <begin position="133"/>
        <end position="150"/>
    </location>
</feature>
<sequence>LRIESEKYRQWQIKYEREMNQMKQRERKREYEAAKAKRNFNQQLTVYRRKYEEAVSCNKRLQQQLQRQEVARNKKFTDLTDGDRLFKEVKTFLEQELDLVAGTEEARIHCDDLIQQRKELSQQITKLRKRMLKIRDEPPAKRRTGSDRSGADSSDEVVKLQEQISDLESEVELRNTEIRDLQIKCSSYDAETRTEQRWAAVHTTVHAKCALKLMFDMAANSRKELLQSEQQIEELTTKKRDLVAMVNERDEQMSEAKRKFDEERQTLHEHHARLEREHQETVSAVGK</sequence>
<proteinExistence type="predicted"/>
<dbReference type="GO" id="GO:0007052">
    <property type="term" value="P:mitotic spindle organization"/>
    <property type="evidence" value="ECO:0007669"/>
    <property type="project" value="TreeGrafter"/>
</dbReference>
<keyword evidence="3" id="KW-0547">Nucleotide-binding</keyword>
<dbReference type="PANTHER" id="PTHR47969">
    <property type="entry name" value="CHROMOSOME-ASSOCIATED KINESIN KIF4A-RELATED"/>
    <property type="match status" value="1"/>
</dbReference>